<gene>
    <name evidence="1" type="ORF">ACFOWE_31370</name>
</gene>
<reference evidence="2" key="1">
    <citation type="journal article" date="2019" name="Int. J. Syst. Evol. Microbiol.">
        <title>The Global Catalogue of Microorganisms (GCM) 10K type strain sequencing project: providing services to taxonomists for standard genome sequencing and annotation.</title>
        <authorList>
            <consortium name="The Broad Institute Genomics Platform"/>
            <consortium name="The Broad Institute Genome Sequencing Center for Infectious Disease"/>
            <person name="Wu L."/>
            <person name="Ma J."/>
        </authorList>
    </citation>
    <scope>NUCLEOTIDE SEQUENCE [LARGE SCALE GENOMIC DNA]</scope>
    <source>
        <strain evidence="2">TBRC 4489</strain>
    </source>
</reference>
<evidence type="ECO:0000313" key="2">
    <source>
        <dbReference type="Proteomes" id="UP001595850"/>
    </source>
</evidence>
<dbReference type="RefSeq" id="WP_377294269.1">
    <property type="nucleotide sequence ID" value="NZ_JBHSBM010000060.1"/>
</dbReference>
<dbReference type="Proteomes" id="UP001595850">
    <property type="component" value="Unassembled WGS sequence"/>
</dbReference>
<evidence type="ECO:0000313" key="1">
    <source>
        <dbReference type="EMBL" id="MFC4062814.1"/>
    </source>
</evidence>
<organism evidence="1 2">
    <name type="scientific">Planomonospora corallina</name>
    <dbReference type="NCBI Taxonomy" id="1806052"/>
    <lineage>
        <taxon>Bacteria</taxon>
        <taxon>Bacillati</taxon>
        <taxon>Actinomycetota</taxon>
        <taxon>Actinomycetes</taxon>
        <taxon>Streptosporangiales</taxon>
        <taxon>Streptosporangiaceae</taxon>
        <taxon>Planomonospora</taxon>
    </lineage>
</organism>
<comment type="caution">
    <text evidence="1">The sequence shown here is derived from an EMBL/GenBank/DDBJ whole genome shotgun (WGS) entry which is preliminary data.</text>
</comment>
<dbReference type="EMBL" id="JBHSBM010000060">
    <property type="protein sequence ID" value="MFC4062814.1"/>
    <property type="molecule type" value="Genomic_DNA"/>
</dbReference>
<proteinExistence type="predicted"/>
<protein>
    <submittedName>
        <fullName evidence="1">Uncharacterized protein</fullName>
    </submittedName>
</protein>
<name>A0ABV8IIJ7_9ACTN</name>
<sequence>MSPNGPDRQAELITAALAAAVDGDGQAVDACMSALAGHGWPALYGATVCFGQAVHRIAGLADGEDLLALVLADTGGGPPGLDGCGLPEPSATALQIFTAWGSGDPDAARRLYDDAVQRGCGHEVTAAALTLAAALIGRVAQRQAAGTE</sequence>
<accession>A0ABV8IIJ7</accession>
<keyword evidence="2" id="KW-1185">Reference proteome</keyword>